<gene>
    <name evidence="9 10" type="primary">argJ</name>
    <name evidence="10" type="ORF">F6R98_04895</name>
</gene>
<feature type="site" description="Involved in the stabilization of negative charge on the oxyanion by the formation of the oxyanion hole" evidence="9">
    <location>
        <position position="117"/>
    </location>
</feature>
<dbReference type="HAMAP" id="MF_01106">
    <property type="entry name" value="ArgJ"/>
    <property type="match status" value="1"/>
</dbReference>
<dbReference type="RefSeq" id="WP_153248030.1">
    <property type="nucleotide sequence ID" value="NZ_CP044205.1"/>
</dbReference>
<dbReference type="GO" id="GO:0006592">
    <property type="term" value="P:ornithine biosynthetic process"/>
    <property type="evidence" value="ECO:0007669"/>
    <property type="project" value="TreeGrafter"/>
</dbReference>
<evidence type="ECO:0000256" key="9">
    <source>
        <dbReference type="HAMAP-Rule" id="MF_01106"/>
    </source>
</evidence>
<dbReference type="GO" id="GO:0004358">
    <property type="term" value="F:L-glutamate N-acetyltransferase activity, acting on acetyl-L-ornithine as donor"/>
    <property type="evidence" value="ECO:0007669"/>
    <property type="project" value="UniProtKB-UniRule"/>
</dbReference>
<evidence type="ECO:0000256" key="6">
    <source>
        <dbReference type="ARBA" id="ARBA00022813"/>
    </source>
</evidence>
<dbReference type="EC" id="2.3.1.35" evidence="9"/>
<protein>
    <recommendedName>
        <fullName evidence="9">Arginine biosynthesis bifunctional protein ArgJ</fullName>
    </recommendedName>
    <domain>
        <recommendedName>
            <fullName evidence="9">Glutamate N-acetyltransferase</fullName>
            <ecNumber evidence="9">2.3.1.35</ecNumber>
        </recommendedName>
        <alternativeName>
            <fullName evidence="9">Ornithine acetyltransferase</fullName>
            <shortName evidence="9">OATase</shortName>
        </alternativeName>
        <alternativeName>
            <fullName evidence="9">Ornithine transacetylase</fullName>
        </alternativeName>
    </domain>
    <domain>
        <recommendedName>
            <fullName evidence="9">Amino-acid acetyltransferase</fullName>
            <ecNumber evidence="9">2.3.1.1</ecNumber>
        </recommendedName>
        <alternativeName>
            <fullName evidence="9">N-acetylglutamate synthase</fullName>
            <shortName evidence="9">AGSase</shortName>
        </alternativeName>
    </domain>
    <component>
        <recommendedName>
            <fullName evidence="9">Arginine biosynthesis bifunctional protein ArgJ alpha chain</fullName>
        </recommendedName>
    </component>
    <component>
        <recommendedName>
            <fullName evidence="9">Arginine biosynthesis bifunctional protein ArgJ beta chain</fullName>
        </recommendedName>
    </component>
</protein>
<keyword evidence="7 9" id="KW-0012">Acyltransferase</keyword>
<dbReference type="NCBIfam" id="NF003802">
    <property type="entry name" value="PRK05388.1"/>
    <property type="match status" value="1"/>
</dbReference>
<dbReference type="CDD" id="cd02152">
    <property type="entry name" value="OAT"/>
    <property type="match status" value="1"/>
</dbReference>
<dbReference type="InterPro" id="IPR016117">
    <property type="entry name" value="ArgJ-like_dom_sf"/>
</dbReference>
<dbReference type="KEGG" id="mmob:F6R98_04895"/>
<feature type="binding site" evidence="9">
    <location>
        <position position="400"/>
    </location>
    <ligand>
        <name>substrate</name>
    </ligand>
</feature>
<sequence length="405" mass="43079">MTSDNLSRYINPPAVPGIRLGCAQAGIKRAGRDDLLLVAMAPGGSCAAVFTRNLFCAAPVVLARKHLKHAPRLLVVNSGNANAGTGARGKSDAEQTCAWVAELAHTVETEVMPFSTGVIGEYLPMEKIWSALPAAWGALSEEAWERAAGAIMTTDTRPKLSYREIELDGHKIVIVGIAKGSGMIHPNMATMLSFIGTNAAVGSATLQRCLTEAVERSFNCITVDGDTSTNDACVLLASAVTQAPEIEQGSIHYHRFSSAIQAVCDDLAEAIVRDGEGATKLVRILVEQAESDAEALAIAKTVAHSPLVKTALFASDPNWGRILAAIGRSDCSGLDIQRVSIWLGDACIVQNGERADGYTESAGKLALAQDEVLIRVVMGRGQGRQQVLTCDLSYDYVRINAEYRT</sequence>
<evidence type="ECO:0000256" key="1">
    <source>
        <dbReference type="ARBA" id="ARBA00006774"/>
    </source>
</evidence>
<dbReference type="EC" id="2.3.1.1" evidence="9"/>
<dbReference type="InterPro" id="IPR002813">
    <property type="entry name" value="Arg_biosynth_ArgJ"/>
</dbReference>
<evidence type="ECO:0000256" key="3">
    <source>
        <dbReference type="ARBA" id="ARBA00022571"/>
    </source>
</evidence>
<evidence type="ECO:0000256" key="4">
    <source>
        <dbReference type="ARBA" id="ARBA00022605"/>
    </source>
</evidence>
<comment type="catalytic activity">
    <reaction evidence="8 9">
        <text>N(2)-acetyl-L-ornithine + L-glutamate = N-acetyl-L-glutamate + L-ornithine</text>
        <dbReference type="Rhea" id="RHEA:15349"/>
        <dbReference type="ChEBI" id="CHEBI:29985"/>
        <dbReference type="ChEBI" id="CHEBI:44337"/>
        <dbReference type="ChEBI" id="CHEBI:46911"/>
        <dbReference type="ChEBI" id="CHEBI:57805"/>
        <dbReference type="EC" id="2.3.1.35"/>
    </reaction>
</comment>
<dbReference type="AlphaFoldDB" id="A0A5Q0BDW8"/>
<feature type="binding site" evidence="9">
    <location>
        <position position="153"/>
    </location>
    <ligand>
        <name>substrate</name>
    </ligand>
</feature>
<keyword evidence="5 9" id="KW-0808">Transferase</keyword>
<dbReference type="SUPFAM" id="SSF56266">
    <property type="entry name" value="DmpA/ArgJ-like"/>
    <property type="match status" value="1"/>
</dbReference>
<comment type="function">
    <text evidence="9">Catalyzes two activities which are involved in the cyclic version of arginine biosynthesis: the synthesis of N-acetylglutamate from glutamate and acetyl-CoA as the acetyl donor, and of ornithine by transacetylation between N(2)-acetylornithine and glutamate.</text>
</comment>
<feature type="binding site" evidence="9">
    <location>
        <position position="190"/>
    </location>
    <ligand>
        <name>substrate</name>
    </ligand>
</feature>
<dbReference type="FunFam" id="3.10.20.340:FF:000001">
    <property type="entry name" value="Arginine biosynthesis bifunctional protein ArgJ, chloroplastic"/>
    <property type="match status" value="1"/>
</dbReference>
<organism evidence="10 11">
    <name type="scientific">Candidatus Methylospira mobilis</name>
    <dbReference type="NCBI Taxonomy" id="1808979"/>
    <lineage>
        <taxon>Bacteria</taxon>
        <taxon>Pseudomonadati</taxon>
        <taxon>Pseudomonadota</taxon>
        <taxon>Gammaproteobacteria</taxon>
        <taxon>Methylococcales</taxon>
        <taxon>Methylococcaceae</taxon>
        <taxon>Candidatus Methylospira</taxon>
    </lineage>
</organism>
<comment type="pathway">
    <text evidence="9">Amino-acid biosynthesis; L-arginine biosynthesis; L-ornithine and N-acetyl-L-glutamate from L-glutamate and N(2)-acetyl-L-ornithine (cyclic): step 1/1.</text>
</comment>
<feature type="active site" description="Nucleophile" evidence="9">
    <location>
        <position position="190"/>
    </location>
</feature>
<dbReference type="Pfam" id="PF01960">
    <property type="entry name" value="ArgJ"/>
    <property type="match status" value="1"/>
</dbReference>
<dbReference type="Gene3D" id="3.60.70.12">
    <property type="entry name" value="L-amino peptidase D-ALA esterase/amidase"/>
    <property type="match status" value="1"/>
</dbReference>
<feature type="chain" id="PRO_5029059733" description="Arginine biosynthesis bifunctional protein ArgJ beta chain" evidence="9">
    <location>
        <begin position="190"/>
        <end position="405"/>
    </location>
</feature>
<keyword evidence="3 9" id="KW-0055">Arginine biosynthesis</keyword>
<dbReference type="PANTHER" id="PTHR23100:SF0">
    <property type="entry name" value="ARGININE BIOSYNTHESIS BIFUNCTIONAL PROTEIN ARGJ, MITOCHONDRIAL"/>
    <property type="match status" value="1"/>
</dbReference>
<feature type="site" description="Involved in the stabilization of negative charge on the oxyanion by the formation of the oxyanion hole" evidence="9">
    <location>
        <position position="116"/>
    </location>
</feature>
<dbReference type="EMBL" id="CP044205">
    <property type="protein sequence ID" value="QFY42045.1"/>
    <property type="molecule type" value="Genomic_DNA"/>
</dbReference>
<evidence type="ECO:0000313" key="10">
    <source>
        <dbReference type="EMBL" id="QFY42045.1"/>
    </source>
</evidence>
<comment type="pathway">
    <text evidence="9">Amino-acid biosynthesis; L-arginine biosynthesis; N(2)-acetyl-L-ornithine from L-glutamate: step 1/4.</text>
</comment>
<feature type="binding site" evidence="9">
    <location>
        <position position="405"/>
    </location>
    <ligand>
        <name>substrate</name>
    </ligand>
</feature>
<dbReference type="GO" id="GO:0005737">
    <property type="term" value="C:cytoplasm"/>
    <property type="evidence" value="ECO:0007669"/>
    <property type="project" value="UniProtKB-SubCell"/>
</dbReference>
<comment type="similarity">
    <text evidence="1 9">Belongs to the ArgJ family.</text>
</comment>
<dbReference type="GO" id="GO:0004042">
    <property type="term" value="F:L-glutamate N-acetyltransferase activity"/>
    <property type="evidence" value="ECO:0007669"/>
    <property type="project" value="UniProtKB-UniRule"/>
</dbReference>
<keyword evidence="9" id="KW-0963">Cytoplasm</keyword>
<dbReference type="InterPro" id="IPR042195">
    <property type="entry name" value="ArgJ_beta_C"/>
</dbReference>
<comment type="subcellular location">
    <subcellularLocation>
        <location evidence="9">Cytoplasm</location>
    </subcellularLocation>
</comment>
<dbReference type="PANTHER" id="PTHR23100">
    <property type="entry name" value="ARGININE BIOSYNTHESIS BIFUNCTIONAL PROTEIN ARGJ"/>
    <property type="match status" value="1"/>
</dbReference>
<accession>A0A5Q0BDW8</accession>
<keyword evidence="11" id="KW-1185">Reference proteome</keyword>
<evidence type="ECO:0000256" key="2">
    <source>
        <dbReference type="ARBA" id="ARBA00011475"/>
    </source>
</evidence>
<dbReference type="FunFam" id="3.60.70.12:FF:000001">
    <property type="entry name" value="Arginine biosynthesis bifunctional protein ArgJ, chloroplastic"/>
    <property type="match status" value="1"/>
</dbReference>
<feature type="binding site" evidence="9">
    <location>
        <position position="179"/>
    </location>
    <ligand>
        <name>substrate</name>
    </ligand>
</feature>
<dbReference type="InParanoid" id="A0A5Q0BDW8"/>
<keyword evidence="4 9" id="KW-0028">Amino-acid biosynthesis</keyword>
<name>A0A5Q0BDW8_9GAMM</name>
<dbReference type="Proteomes" id="UP000325755">
    <property type="component" value="Chromosome"/>
</dbReference>
<dbReference type="NCBIfam" id="TIGR00120">
    <property type="entry name" value="ArgJ"/>
    <property type="match status" value="1"/>
</dbReference>
<dbReference type="Gene3D" id="3.10.20.340">
    <property type="entry name" value="ArgJ beta chain, C-terminal domain"/>
    <property type="match status" value="1"/>
</dbReference>
<keyword evidence="6 9" id="KW-0068">Autocatalytic cleavage</keyword>
<feature type="site" description="Cleavage; by autolysis" evidence="9">
    <location>
        <begin position="189"/>
        <end position="190"/>
    </location>
</feature>
<feature type="binding site" evidence="9">
    <location>
        <position position="276"/>
    </location>
    <ligand>
        <name>substrate</name>
    </ligand>
</feature>
<dbReference type="GO" id="GO:0006526">
    <property type="term" value="P:L-arginine biosynthetic process"/>
    <property type="evidence" value="ECO:0007669"/>
    <property type="project" value="UniProtKB-UniRule"/>
</dbReference>
<comment type="subunit">
    <text evidence="2 9">Heterotetramer of two alpha and two beta chains.</text>
</comment>
<keyword evidence="9" id="KW-0511">Multifunctional enzyme</keyword>
<evidence type="ECO:0000256" key="7">
    <source>
        <dbReference type="ARBA" id="ARBA00023315"/>
    </source>
</evidence>
<evidence type="ECO:0000256" key="8">
    <source>
        <dbReference type="ARBA" id="ARBA00049439"/>
    </source>
</evidence>
<dbReference type="UniPathway" id="UPA00068">
    <property type="reaction ID" value="UER00106"/>
</dbReference>
<reference evidence="10 11" key="1">
    <citation type="submission" date="2019-09" db="EMBL/GenBank/DDBJ databases">
        <title>Ecophysiology of the spiral-shaped methanotroph Methylospira mobilis as revealed by the complete genome sequence.</title>
        <authorList>
            <person name="Oshkin I.Y."/>
            <person name="Dedysh S.N."/>
            <person name="Miroshnikov K."/>
            <person name="Danilova O.V."/>
            <person name="Hakobyan A."/>
            <person name="Liesack W."/>
        </authorList>
    </citation>
    <scope>NUCLEOTIDE SEQUENCE [LARGE SCALE GENOMIC DNA]</scope>
    <source>
        <strain evidence="10 11">Shm1</strain>
    </source>
</reference>
<evidence type="ECO:0000256" key="5">
    <source>
        <dbReference type="ARBA" id="ARBA00022679"/>
    </source>
</evidence>
<dbReference type="OrthoDB" id="9804242at2"/>
<proteinExistence type="inferred from homology"/>
<comment type="catalytic activity">
    <reaction evidence="9">
        <text>L-glutamate + acetyl-CoA = N-acetyl-L-glutamate + CoA + H(+)</text>
        <dbReference type="Rhea" id="RHEA:24292"/>
        <dbReference type="ChEBI" id="CHEBI:15378"/>
        <dbReference type="ChEBI" id="CHEBI:29985"/>
        <dbReference type="ChEBI" id="CHEBI:44337"/>
        <dbReference type="ChEBI" id="CHEBI:57287"/>
        <dbReference type="ChEBI" id="CHEBI:57288"/>
        <dbReference type="EC" id="2.3.1.1"/>
    </reaction>
</comment>
<evidence type="ECO:0000313" key="11">
    <source>
        <dbReference type="Proteomes" id="UP000325755"/>
    </source>
</evidence>
<feature type="chain" id="PRO_5029059734" description="Arginine biosynthesis bifunctional protein ArgJ alpha chain" evidence="9">
    <location>
        <begin position="1"/>
        <end position="189"/>
    </location>
</feature>